<feature type="domain" description="BTB" evidence="3">
    <location>
        <begin position="188"/>
        <end position="250"/>
    </location>
</feature>
<dbReference type="PANTHER" id="PTHR26379:SF293">
    <property type="entry name" value="BTB_POZ AND MATH DOMAIN-CONTAINING PROTEIN 3"/>
    <property type="match status" value="1"/>
</dbReference>
<feature type="domain" description="MATH" evidence="4">
    <location>
        <begin position="18"/>
        <end position="152"/>
    </location>
</feature>
<evidence type="ECO:0000259" key="4">
    <source>
        <dbReference type="PROSITE" id="PS50144"/>
    </source>
</evidence>
<dbReference type="InterPro" id="IPR002083">
    <property type="entry name" value="MATH/TRAF_dom"/>
</dbReference>
<dbReference type="SUPFAM" id="SSF49599">
    <property type="entry name" value="TRAF domain-like"/>
    <property type="match status" value="1"/>
</dbReference>
<evidence type="ECO:0000259" key="3">
    <source>
        <dbReference type="PROSITE" id="PS50097"/>
    </source>
</evidence>
<dbReference type="GO" id="GO:0016567">
    <property type="term" value="P:protein ubiquitination"/>
    <property type="evidence" value="ECO:0007669"/>
    <property type="project" value="UniProtKB-UniPathway"/>
</dbReference>
<dbReference type="AlphaFoldDB" id="A0A8B8N398"/>
<proteinExistence type="inferred from homology"/>
<evidence type="ECO:0000256" key="1">
    <source>
        <dbReference type="ARBA" id="ARBA00004906"/>
    </source>
</evidence>
<dbReference type="SUPFAM" id="SSF54695">
    <property type="entry name" value="POZ domain"/>
    <property type="match status" value="1"/>
</dbReference>
<accession>A0A8B8N398</accession>
<comment type="similarity">
    <text evidence="2">Belongs to the Tdpoz family.</text>
</comment>
<dbReference type="Gene3D" id="2.60.210.10">
    <property type="entry name" value="Apoptosis, Tumor Necrosis Factor Receptor Associated Protein 2, Chain A"/>
    <property type="match status" value="1"/>
</dbReference>
<dbReference type="Pfam" id="PF00651">
    <property type="entry name" value="BTB"/>
    <property type="match status" value="1"/>
</dbReference>
<evidence type="ECO:0000313" key="6">
    <source>
        <dbReference type="RefSeq" id="XP_030516524.2"/>
    </source>
</evidence>
<dbReference type="Gene3D" id="3.30.710.10">
    <property type="entry name" value="Potassium Channel Kv1.1, Chain A"/>
    <property type="match status" value="1"/>
</dbReference>
<organism evidence="5 6">
    <name type="scientific">Rhodamnia argentea</name>
    <dbReference type="NCBI Taxonomy" id="178133"/>
    <lineage>
        <taxon>Eukaryota</taxon>
        <taxon>Viridiplantae</taxon>
        <taxon>Streptophyta</taxon>
        <taxon>Embryophyta</taxon>
        <taxon>Tracheophyta</taxon>
        <taxon>Spermatophyta</taxon>
        <taxon>Magnoliopsida</taxon>
        <taxon>eudicotyledons</taxon>
        <taxon>Gunneridae</taxon>
        <taxon>Pentapetalae</taxon>
        <taxon>rosids</taxon>
        <taxon>malvids</taxon>
        <taxon>Myrtales</taxon>
        <taxon>Myrtaceae</taxon>
        <taxon>Myrtoideae</taxon>
        <taxon>Myrteae</taxon>
        <taxon>Australasian group</taxon>
        <taxon>Rhodamnia</taxon>
    </lineage>
</organism>
<reference evidence="6" key="1">
    <citation type="submission" date="2025-08" db="UniProtKB">
        <authorList>
            <consortium name="RefSeq"/>
        </authorList>
    </citation>
    <scope>IDENTIFICATION</scope>
    <source>
        <tissue evidence="6">Leaf</tissue>
    </source>
</reference>
<dbReference type="InterPro" id="IPR045005">
    <property type="entry name" value="BPM1-6"/>
</dbReference>
<dbReference type="PROSITE" id="PS50144">
    <property type="entry name" value="MATH"/>
    <property type="match status" value="1"/>
</dbReference>
<keyword evidence="5" id="KW-1185">Reference proteome</keyword>
<evidence type="ECO:0000313" key="5">
    <source>
        <dbReference type="Proteomes" id="UP000827889"/>
    </source>
</evidence>
<dbReference type="GeneID" id="115730083"/>
<dbReference type="PROSITE" id="PS50097">
    <property type="entry name" value="BTB"/>
    <property type="match status" value="1"/>
</dbReference>
<dbReference type="InterPro" id="IPR056423">
    <property type="entry name" value="BACK_BPM_SPOP"/>
</dbReference>
<dbReference type="Proteomes" id="UP000827889">
    <property type="component" value="Chromosome 8"/>
</dbReference>
<dbReference type="InterPro" id="IPR011333">
    <property type="entry name" value="SKP1/BTB/POZ_sf"/>
</dbReference>
<protein>
    <submittedName>
        <fullName evidence="6">BTB/POZ and MATH domain-containing protein 3-like</fullName>
    </submittedName>
</protein>
<dbReference type="PANTHER" id="PTHR26379">
    <property type="entry name" value="BTB/POZ AND MATH DOMAIN-CONTAINING PROTEIN 1"/>
    <property type="match status" value="1"/>
</dbReference>
<dbReference type="Pfam" id="PF24570">
    <property type="entry name" value="BACK_BPM_SPOP"/>
    <property type="match status" value="1"/>
</dbReference>
<name>A0A8B8N398_9MYRT</name>
<dbReference type="RefSeq" id="XP_030516524.2">
    <property type="nucleotide sequence ID" value="XM_030660664.2"/>
</dbReference>
<dbReference type="SMART" id="SM00225">
    <property type="entry name" value="BTB"/>
    <property type="match status" value="1"/>
</dbReference>
<dbReference type="Pfam" id="PF22486">
    <property type="entry name" value="MATH_2"/>
    <property type="match status" value="1"/>
</dbReference>
<dbReference type="KEGG" id="rarg:115730083"/>
<comment type="pathway">
    <text evidence="1">Protein modification; protein ubiquitination.</text>
</comment>
<gene>
    <name evidence="6" type="primary">LOC115730083</name>
</gene>
<dbReference type="InterPro" id="IPR008974">
    <property type="entry name" value="TRAF-like"/>
</dbReference>
<dbReference type="CDD" id="cd00121">
    <property type="entry name" value="MATH"/>
    <property type="match status" value="1"/>
</dbReference>
<dbReference type="Gene3D" id="1.25.40.420">
    <property type="match status" value="1"/>
</dbReference>
<sequence length="447" mass="50146">MAAKHEESLSRMSFDIASGSSTLLIPNFSQAPSPGVDKFLSSKVFAAGGYNWAIRFFPGGRNPEDSDYLSAYIALLSEGWEAHARALFVLWVEDQSGYDNHLVFTNFESYLVSLDYPLMRGYMWGNPMFSKRDHSKVLRFIKDDCLILHCTVGVVKTRLEEPIRYRVVVPPPDIGRGMKALLDSGLGMDVNLIVGHEIFKAHKVILAARSPRFRDEFFDPTGDGNKKNLTLKDVDPPIFQAILEFIYTDEFPDISISKIAGSTSHFSSTNALLRLMVAADLYRLNRLRLLCESRLTEHITTDTVAAIIALADQHQFHKLKAICLKFATNPANMGAVMESERFKSLEEKCMEELLAVSIQNTHGKHGPGQNLSDIVGSGNITLPTNDGELRRWKIKAGKALYALAVSIENELMQHIKRAQTLKEVWDNLVALFARLNDVKLQRLKNES</sequence>
<dbReference type="UniPathway" id="UPA00143"/>
<evidence type="ECO:0000256" key="2">
    <source>
        <dbReference type="ARBA" id="ARBA00010846"/>
    </source>
</evidence>
<dbReference type="InterPro" id="IPR000210">
    <property type="entry name" value="BTB/POZ_dom"/>
</dbReference>